<evidence type="ECO:0000259" key="2">
    <source>
        <dbReference type="Pfam" id="PF17289"/>
    </source>
</evidence>
<dbReference type="InterPro" id="IPR027417">
    <property type="entry name" value="P-loop_NTPase"/>
</dbReference>
<dbReference type="Gene3D" id="3.40.50.300">
    <property type="entry name" value="P-loop containing nucleotide triphosphate hydrolases"/>
    <property type="match status" value="1"/>
</dbReference>
<feature type="domain" description="Terminase large subunit gp17-like C-terminal" evidence="2">
    <location>
        <begin position="251"/>
        <end position="404"/>
    </location>
</feature>
<proteinExistence type="predicted"/>
<evidence type="ECO:0000313" key="4">
    <source>
        <dbReference type="Proteomes" id="UP000234456"/>
    </source>
</evidence>
<evidence type="ECO:0000313" key="3">
    <source>
        <dbReference type="EMBL" id="PLC44554.1"/>
    </source>
</evidence>
<reference evidence="3 4" key="1">
    <citation type="submission" date="2017-12" db="EMBL/GenBank/DDBJ databases">
        <title>Draft genome sequence of Ralstonia pickettii 52.</title>
        <authorList>
            <person name="Zheng B."/>
        </authorList>
    </citation>
    <scope>NUCLEOTIDE SEQUENCE [LARGE SCALE GENOMIC DNA]</scope>
    <source>
        <strain evidence="3 4">52</strain>
    </source>
</reference>
<dbReference type="OrthoDB" id="6032310at2"/>
<dbReference type="EMBL" id="PKQE01000001">
    <property type="protein sequence ID" value="PLC44554.1"/>
    <property type="molecule type" value="Genomic_DNA"/>
</dbReference>
<accession>A0A2N4TXW4</accession>
<dbReference type="Pfam" id="PF17289">
    <property type="entry name" value="Terminase_6C"/>
    <property type="match status" value="1"/>
</dbReference>
<dbReference type="RefSeq" id="WP_102064965.1">
    <property type="nucleotide sequence ID" value="NZ_PKQE01000001.1"/>
</dbReference>
<dbReference type="Proteomes" id="UP000234456">
    <property type="component" value="Unassembled WGS sequence"/>
</dbReference>
<evidence type="ECO:0000256" key="1">
    <source>
        <dbReference type="ARBA" id="ARBA00022612"/>
    </source>
</evidence>
<dbReference type="AlphaFoldDB" id="A0A2N4TXW4"/>
<dbReference type="InterPro" id="IPR035421">
    <property type="entry name" value="Terminase_6C"/>
</dbReference>
<organism evidence="3 4">
    <name type="scientific">Ralstonia pickettii</name>
    <name type="common">Burkholderia pickettii</name>
    <dbReference type="NCBI Taxonomy" id="329"/>
    <lineage>
        <taxon>Bacteria</taxon>
        <taxon>Pseudomonadati</taxon>
        <taxon>Pseudomonadota</taxon>
        <taxon>Betaproteobacteria</taxon>
        <taxon>Burkholderiales</taxon>
        <taxon>Burkholderiaceae</taxon>
        <taxon>Ralstonia</taxon>
    </lineage>
</organism>
<protein>
    <submittedName>
        <fullName evidence="3">Terminase</fullName>
    </submittedName>
</protein>
<comment type="caution">
    <text evidence="3">The sequence shown here is derived from an EMBL/GenBank/DDBJ whole genome shotgun (WGS) entry which is preliminary data.</text>
</comment>
<dbReference type="SUPFAM" id="SSF52540">
    <property type="entry name" value="P-loop containing nucleoside triphosphate hydrolases"/>
    <property type="match status" value="1"/>
</dbReference>
<sequence>MAAPAKSLSLHKKQMEVYSSKHRFRVVVAGRRWGKTALSRVLIIKMAQVKKRKIWYVAPTYRMAKQIMWIDLLDAIPKAWIRKVNETTLTITLVNQTRIELKGADKPDSLRGVGIHFLVLDEFQDMNEETWTQVLRPTLADTGGHAIFIGTPKAYNYLHTVYQLGQRGATYVDARGRTRVNEWMSWQFPTITSPFIPVSELEAARRDMDEKSFKQEFEASFETMSGRVYYPFDRAVHVGKYPFNPKLPIWIGMDFNIDPMSTVIFQPQPSGELWAVDEIVQFGSNTEEICEAIDAKYWRHQNQIVIYPDPAGGQRQHARGETDLDILREKGFRRIKYRRKHPLVADRVNAVNRMLRSADNTVRLRIDEGCKHFIKSLEQTIYKPGSRDVDKAAGTEHSADAAGYCIDLEFPVRRIEVGGLSV</sequence>
<gene>
    <name evidence="3" type="ORF">C0Q88_07695</name>
</gene>
<keyword evidence="1" id="KW-1188">Viral release from host cell</keyword>
<dbReference type="Gene3D" id="3.30.420.280">
    <property type="match status" value="1"/>
</dbReference>
<dbReference type="Pfam" id="PF03237">
    <property type="entry name" value="Terminase_6N"/>
    <property type="match status" value="1"/>
</dbReference>
<name>A0A2N4TXW4_RALPI</name>